<gene>
    <name evidence="1" type="ORF">ATK74_1810</name>
</gene>
<dbReference type="Gene3D" id="3.30.2010.20">
    <property type="match status" value="1"/>
</dbReference>
<dbReference type="AlphaFoldDB" id="A0A2A9CS22"/>
<dbReference type="SUPFAM" id="SSF55486">
    <property type="entry name" value="Metalloproteases ('zincins'), catalytic domain"/>
    <property type="match status" value="1"/>
</dbReference>
<dbReference type="Proteomes" id="UP000226079">
    <property type="component" value="Unassembled WGS sequence"/>
</dbReference>
<comment type="caution">
    <text evidence="1">The sequence shown here is derived from an EMBL/GenBank/DDBJ whole genome shotgun (WGS) entry which is preliminary data.</text>
</comment>
<sequence length="117" mass="13071">MPLTVSPERFDELVDAALAQIPPELLELVENCVVIVEDEPGPEYGDVLGFYDGIPLSERTSSYAGALPDRILIFSGPLQRMVADEDELIEEIRITVWHEVAHFFGIDDHELDDLGYA</sequence>
<dbReference type="GO" id="GO:0008233">
    <property type="term" value="F:peptidase activity"/>
    <property type="evidence" value="ECO:0007669"/>
    <property type="project" value="UniProtKB-KW"/>
</dbReference>
<evidence type="ECO:0000313" key="2">
    <source>
        <dbReference type="Proteomes" id="UP000226079"/>
    </source>
</evidence>
<dbReference type="OrthoDB" id="9806895at2"/>
<dbReference type="GO" id="GO:0006508">
    <property type="term" value="P:proteolysis"/>
    <property type="evidence" value="ECO:0007669"/>
    <property type="project" value="UniProtKB-KW"/>
</dbReference>
<keyword evidence="2" id="KW-1185">Reference proteome</keyword>
<dbReference type="InterPro" id="IPR010428">
    <property type="entry name" value="Zincin_1"/>
</dbReference>
<proteinExistence type="predicted"/>
<dbReference type="InterPro" id="IPR038555">
    <property type="entry name" value="Zincin_1_sf"/>
</dbReference>
<evidence type="ECO:0000313" key="1">
    <source>
        <dbReference type="EMBL" id="PFG17247.1"/>
    </source>
</evidence>
<keyword evidence="1" id="KW-0378">Hydrolase</keyword>
<name>A0A2A9CS22_9ACTN</name>
<protein>
    <submittedName>
        <fullName evidence="1">Putative Zn-dependent protease with MMP-like domain</fullName>
    </submittedName>
</protein>
<dbReference type="EMBL" id="PDJC01000001">
    <property type="protein sequence ID" value="PFG17247.1"/>
    <property type="molecule type" value="Genomic_DNA"/>
</dbReference>
<organism evidence="1 2">
    <name type="scientific">Propionicimonas paludicola</name>
    <dbReference type="NCBI Taxonomy" id="185243"/>
    <lineage>
        <taxon>Bacteria</taxon>
        <taxon>Bacillati</taxon>
        <taxon>Actinomycetota</taxon>
        <taxon>Actinomycetes</taxon>
        <taxon>Propionibacteriales</taxon>
        <taxon>Nocardioidaceae</taxon>
        <taxon>Propionicimonas</taxon>
    </lineage>
</organism>
<dbReference type="Pfam" id="PF06262">
    <property type="entry name" value="Zincin_1"/>
    <property type="match status" value="1"/>
</dbReference>
<keyword evidence="1" id="KW-0645">Protease</keyword>
<dbReference type="RefSeq" id="WP_098460692.1">
    <property type="nucleotide sequence ID" value="NZ_PDJC01000001.1"/>
</dbReference>
<dbReference type="CDD" id="cd12952">
    <property type="entry name" value="MMP_ACEL2062"/>
    <property type="match status" value="1"/>
</dbReference>
<accession>A0A2A9CS22</accession>
<reference evidence="1 2" key="1">
    <citation type="submission" date="2017-10" db="EMBL/GenBank/DDBJ databases">
        <title>Sequencing the genomes of 1000 actinobacteria strains.</title>
        <authorList>
            <person name="Klenk H.-P."/>
        </authorList>
    </citation>
    <scope>NUCLEOTIDE SEQUENCE [LARGE SCALE GENOMIC DNA]</scope>
    <source>
        <strain evidence="1 2">DSM 15597</strain>
    </source>
</reference>